<dbReference type="AlphaFoldDB" id="A0A2G5HJT5"/>
<reference evidence="5 7" key="1">
    <citation type="submission" date="2015-10" db="EMBL/GenBank/DDBJ databases">
        <title>The cercosporin biosynthetic gene cluster was horizontally transferred to several fungal lineages and shown to be expanded in Cercospora beticola based on microsynteny with recipient genomes.</title>
        <authorList>
            <person name="De Jonge R."/>
            <person name="Ebert M.K."/>
            <person name="Suttle J.C."/>
            <person name="Jurick Ii W.M."/>
            <person name="Secor G.A."/>
            <person name="Thomma B.P."/>
            <person name="Van De Peer Y."/>
            <person name="Bolton M.D."/>
        </authorList>
    </citation>
    <scope>NUCLEOTIDE SEQUENCE [LARGE SCALE GENOMIC DNA]</scope>
    <source>
        <strain evidence="5 7">09-40</strain>
    </source>
</reference>
<dbReference type="OrthoDB" id="426882at2759"/>
<gene>
    <name evidence="5" type="ORF">CB0940_04296</name>
    <name evidence="6" type="ORF">RHO25_006149</name>
</gene>
<dbReference type="GO" id="GO:0003677">
    <property type="term" value="F:DNA binding"/>
    <property type="evidence" value="ECO:0007669"/>
    <property type="project" value="InterPro"/>
</dbReference>
<reference evidence="6 8" key="2">
    <citation type="submission" date="2023-09" db="EMBL/GenBank/DDBJ databases">
        <title>Complete-Gapless Cercospora beticola genome.</title>
        <authorList>
            <person name="Wyatt N.A."/>
            <person name="Spanner R.E."/>
            <person name="Bolton M.D."/>
        </authorList>
    </citation>
    <scope>NUCLEOTIDE SEQUENCE [LARGE SCALE GENOMIC DNA]</scope>
    <source>
        <strain evidence="6">Cb09-40</strain>
    </source>
</reference>
<evidence type="ECO:0000313" key="6">
    <source>
        <dbReference type="EMBL" id="WPB01523.1"/>
    </source>
</evidence>
<dbReference type="Pfam" id="PF00172">
    <property type="entry name" value="Zn_clus"/>
    <property type="match status" value="1"/>
</dbReference>
<keyword evidence="1" id="KW-0479">Metal-binding</keyword>
<dbReference type="Proteomes" id="UP000230605">
    <property type="component" value="Chromosome 4"/>
</dbReference>
<dbReference type="Gene3D" id="4.10.240.10">
    <property type="entry name" value="Zn(2)-C6 fungal-type DNA-binding domain"/>
    <property type="match status" value="1"/>
</dbReference>
<dbReference type="GO" id="GO:0006351">
    <property type="term" value="P:DNA-templated transcription"/>
    <property type="evidence" value="ECO:0007669"/>
    <property type="project" value="InterPro"/>
</dbReference>
<dbReference type="CDD" id="cd12148">
    <property type="entry name" value="fungal_TF_MHR"/>
    <property type="match status" value="1"/>
</dbReference>
<dbReference type="InterPro" id="IPR036864">
    <property type="entry name" value="Zn2-C6_fun-type_DNA-bd_sf"/>
</dbReference>
<feature type="compositionally biased region" description="Low complexity" evidence="3">
    <location>
        <begin position="727"/>
        <end position="745"/>
    </location>
</feature>
<dbReference type="InterPro" id="IPR007219">
    <property type="entry name" value="XnlR_reg_dom"/>
</dbReference>
<protein>
    <recommendedName>
        <fullName evidence="4">Zn(2)-C6 fungal-type domain-containing protein</fullName>
    </recommendedName>
</protein>
<evidence type="ECO:0000313" key="8">
    <source>
        <dbReference type="Proteomes" id="UP001302367"/>
    </source>
</evidence>
<evidence type="ECO:0000313" key="5">
    <source>
        <dbReference type="EMBL" id="PIA92790.1"/>
    </source>
</evidence>
<keyword evidence="2" id="KW-0539">Nucleus</keyword>
<evidence type="ECO:0000313" key="7">
    <source>
        <dbReference type="Proteomes" id="UP000230605"/>
    </source>
</evidence>
<dbReference type="PROSITE" id="PS50048">
    <property type="entry name" value="ZN2_CY6_FUNGAL_2"/>
    <property type="match status" value="1"/>
</dbReference>
<accession>A0A2G5HJT5</accession>
<dbReference type="InterPro" id="IPR001138">
    <property type="entry name" value="Zn2Cys6_DnaBD"/>
</dbReference>
<evidence type="ECO:0000256" key="2">
    <source>
        <dbReference type="ARBA" id="ARBA00023242"/>
    </source>
</evidence>
<sequence length="752" mass="85212">MDVTSSGARAPEPDRLLQSIKRQTVPTACHNCRTKKVKCDGRLPCAYCARRSLECSYESTLPSETPQQARKRRHQELAQTNEDLKQLYDVLAGEDEAKAIEIFQRIRRGDDVDSLLAFIQHGSINQATSTALDEVPRRLFLFNLVESTASLEEVASTSRSVITNKRIALPSLESYEHLQDKIVTLDHMSGILTEANPGAAIEDGAPVFEEEENVGPPYWVPAQPWLDDTSDQDASHLISVFFSYPNICWRFVEVKPFLKAMRSKDTKSRYCSPLLVNAMMSLATLNANIDQEPTGAVEKQKSEVGAMYHKKALQLWARAASEPSATNIQGLSILAVDSIIRGQDRQGLDLLNAACALNGRLHVPARDGTLGKDDQEYYRIRGCIWWMTVHLELTCKMGLMLGGNGTDWSRAPEVHEVLPDAVYYWTGYPFRTEPIPFRANSLFAQQCRLTRYLWEATNILIWQANELDAHREHATVVRKLSAQLKQWHESLPQELDFGAKTPPSIYDLHVQYHCVQMAIHERTFMQMFGPMRDRVRDAEDLTGPENEQTKAFLRAQVLQHCYHGASLIRTFREEYGLKCVSFVLLNHSMMGVFICLNDMHANPQRMDSRAGSQHGPVQDTISALEEFFRILLATSRKWKLSRGLARSFYHTAVEELHVSLPDSISEMIRMMAGSSWQGSDLQQLSAAIYPNWSMPYVRNTNHVEDYRMGDMLKKWEQCSAPQFGVDSSQHSSMHSRKSSSSGTTSYDPVRDR</sequence>
<dbReference type="SUPFAM" id="SSF57701">
    <property type="entry name" value="Zn2/Cys6 DNA-binding domain"/>
    <property type="match status" value="1"/>
</dbReference>
<evidence type="ECO:0000259" key="4">
    <source>
        <dbReference type="PROSITE" id="PS50048"/>
    </source>
</evidence>
<dbReference type="PANTHER" id="PTHR47256:SF1">
    <property type="entry name" value="ZN(II)2CYS6 TRANSCRIPTION FACTOR (EUROFUNG)"/>
    <property type="match status" value="1"/>
</dbReference>
<feature type="region of interest" description="Disordered" evidence="3">
    <location>
        <begin position="723"/>
        <end position="752"/>
    </location>
</feature>
<dbReference type="Proteomes" id="UP001302367">
    <property type="component" value="Chromosome 4"/>
</dbReference>
<dbReference type="PANTHER" id="PTHR47256">
    <property type="entry name" value="ZN(II)2CYS6 TRANSCRIPTION FACTOR (EUROFUNG)-RELATED"/>
    <property type="match status" value="1"/>
</dbReference>
<dbReference type="EMBL" id="LKMD01000105">
    <property type="protein sequence ID" value="PIA92790.1"/>
    <property type="molecule type" value="Genomic_DNA"/>
</dbReference>
<name>A0A2G5HJT5_CERBT</name>
<dbReference type="PROSITE" id="PS00463">
    <property type="entry name" value="ZN2_CY6_FUNGAL_1"/>
    <property type="match status" value="1"/>
</dbReference>
<evidence type="ECO:0000256" key="1">
    <source>
        <dbReference type="ARBA" id="ARBA00022723"/>
    </source>
</evidence>
<keyword evidence="8" id="KW-1185">Reference proteome</keyword>
<dbReference type="CDD" id="cd00067">
    <property type="entry name" value="GAL4"/>
    <property type="match status" value="1"/>
</dbReference>
<dbReference type="SMART" id="SM00066">
    <property type="entry name" value="GAL4"/>
    <property type="match status" value="1"/>
</dbReference>
<organism evidence="5 7">
    <name type="scientific">Cercospora beticola</name>
    <name type="common">Sugarbeet leaf spot fungus</name>
    <dbReference type="NCBI Taxonomy" id="122368"/>
    <lineage>
        <taxon>Eukaryota</taxon>
        <taxon>Fungi</taxon>
        <taxon>Dikarya</taxon>
        <taxon>Ascomycota</taxon>
        <taxon>Pezizomycotina</taxon>
        <taxon>Dothideomycetes</taxon>
        <taxon>Dothideomycetidae</taxon>
        <taxon>Mycosphaerellales</taxon>
        <taxon>Mycosphaerellaceae</taxon>
        <taxon>Cercospora</taxon>
    </lineage>
</organism>
<dbReference type="InterPro" id="IPR053187">
    <property type="entry name" value="Notoamide_regulator"/>
</dbReference>
<dbReference type="EMBL" id="CP134187">
    <property type="protein sequence ID" value="WPB01523.1"/>
    <property type="molecule type" value="Genomic_DNA"/>
</dbReference>
<proteinExistence type="predicted"/>
<dbReference type="GO" id="GO:0008270">
    <property type="term" value="F:zinc ion binding"/>
    <property type="evidence" value="ECO:0007669"/>
    <property type="project" value="InterPro"/>
</dbReference>
<feature type="domain" description="Zn(2)-C6 fungal-type" evidence="4">
    <location>
        <begin position="28"/>
        <end position="57"/>
    </location>
</feature>
<dbReference type="GO" id="GO:0000981">
    <property type="term" value="F:DNA-binding transcription factor activity, RNA polymerase II-specific"/>
    <property type="evidence" value="ECO:0007669"/>
    <property type="project" value="InterPro"/>
</dbReference>
<evidence type="ECO:0000256" key="3">
    <source>
        <dbReference type="SAM" id="MobiDB-lite"/>
    </source>
</evidence>
<dbReference type="Pfam" id="PF04082">
    <property type="entry name" value="Fungal_trans"/>
    <property type="match status" value="1"/>
</dbReference>